<dbReference type="GeneID" id="36572216"/>
<dbReference type="AlphaFoldDB" id="A0A2T3B9J7"/>
<accession>A0A2T3B9J7</accession>
<sequence>MAKEFRVGRFYKKAGVFREFKILPFLFLLPLFSFPSLLWRGEAAELVFCINSICFLGLGL</sequence>
<dbReference type="Proteomes" id="UP000241818">
    <property type="component" value="Unassembled WGS sequence"/>
</dbReference>
<gene>
    <name evidence="1" type="ORF">M430DRAFT_197341</name>
</gene>
<evidence type="ECO:0000313" key="1">
    <source>
        <dbReference type="EMBL" id="PSS25005.1"/>
    </source>
</evidence>
<dbReference type="RefSeq" id="XP_024723604.1">
    <property type="nucleotide sequence ID" value="XM_024864135.1"/>
</dbReference>
<dbReference type="InParanoid" id="A0A2T3B9J7"/>
<keyword evidence="2" id="KW-1185">Reference proteome</keyword>
<proteinExistence type="predicted"/>
<evidence type="ECO:0000313" key="2">
    <source>
        <dbReference type="Proteomes" id="UP000241818"/>
    </source>
</evidence>
<name>A0A2T3B9J7_AMORE</name>
<reference evidence="1 2" key="1">
    <citation type="journal article" date="2018" name="New Phytol.">
        <title>Comparative genomics and transcriptomics depict ericoid mycorrhizal fungi as versatile saprotrophs and plant mutualists.</title>
        <authorList>
            <person name="Martino E."/>
            <person name="Morin E."/>
            <person name="Grelet G.A."/>
            <person name="Kuo A."/>
            <person name="Kohler A."/>
            <person name="Daghino S."/>
            <person name="Barry K.W."/>
            <person name="Cichocki N."/>
            <person name="Clum A."/>
            <person name="Dockter R.B."/>
            <person name="Hainaut M."/>
            <person name="Kuo R.C."/>
            <person name="LaButti K."/>
            <person name="Lindahl B.D."/>
            <person name="Lindquist E.A."/>
            <person name="Lipzen A."/>
            <person name="Khouja H.R."/>
            <person name="Magnuson J."/>
            <person name="Murat C."/>
            <person name="Ohm R.A."/>
            <person name="Singer S.W."/>
            <person name="Spatafora J.W."/>
            <person name="Wang M."/>
            <person name="Veneault-Fourrey C."/>
            <person name="Henrissat B."/>
            <person name="Grigoriev I.V."/>
            <person name="Martin F.M."/>
            <person name="Perotto S."/>
        </authorList>
    </citation>
    <scope>NUCLEOTIDE SEQUENCE [LARGE SCALE GENOMIC DNA]</scope>
    <source>
        <strain evidence="1 2">ATCC 22711</strain>
    </source>
</reference>
<protein>
    <submittedName>
        <fullName evidence="1">Uncharacterized protein</fullName>
    </submittedName>
</protein>
<dbReference type="EMBL" id="KZ679007">
    <property type="protein sequence ID" value="PSS25005.1"/>
    <property type="molecule type" value="Genomic_DNA"/>
</dbReference>
<organism evidence="1 2">
    <name type="scientific">Amorphotheca resinae ATCC 22711</name>
    <dbReference type="NCBI Taxonomy" id="857342"/>
    <lineage>
        <taxon>Eukaryota</taxon>
        <taxon>Fungi</taxon>
        <taxon>Dikarya</taxon>
        <taxon>Ascomycota</taxon>
        <taxon>Pezizomycotina</taxon>
        <taxon>Leotiomycetes</taxon>
        <taxon>Helotiales</taxon>
        <taxon>Amorphothecaceae</taxon>
        <taxon>Amorphotheca</taxon>
    </lineage>
</organism>